<dbReference type="EMBL" id="BMAW01034774">
    <property type="protein sequence ID" value="GFU36588.1"/>
    <property type="molecule type" value="Genomic_DNA"/>
</dbReference>
<evidence type="ECO:0000313" key="3">
    <source>
        <dbReference type="Proteomes" id="UP000887013"/>
    </source>
</evidence>
<evidence type="ECO:0000313" key="2">
    <source>
        <dbReference type="EMBL" id="GFU36588.1"/>
    </source>
</evidence>
<comment type="caution">
    <text evidence="2">The sequence shown here is derived from an EMBL/GenBank/DDBJ whole genome shotgun (WGS) entry which is preliminary data.</text>
</comment>
<dbReference type="Proteomes" id="UP000887013">
    <property type="component" value="Unassembled WGS sequence"/>
</dbReference>
<gene>
    <name evidence="2" type="ORF">NPIL_432481</name>
</gene>
<reference evidence="2" key="1">
    <citation type="submission" date="2020-08" db="EMBL/GenBank/DDBJ databases">
        <title>Multicomponent nature underlies the extraordinary mechanical properties of spider dragline silk.</title>
        <authorList>
            <person name="Kono N."/>
            <person name="Nakamura H."/>
            <person name="Mori M."/>
            <person name="Yoshida Y."/>
            <person name="Ohtoshi R."/>
            <person name="Malay A.D."/>
            <person name="Moran D.A.P."/>
            <person name="Tomita M."/>
            <person name="Numata K."/>
            <person name="Arakawa K."/>
        </authorList>
    </citation>
    <scope>NUCLEOTIDE SEQUENCE</scope>
</reference>
<feature type="non-terminal residue" evidence="2">
    <location>
        <position position="65"/>
    </location>
</feature>
<proteinExistence type="predicted"/>
<evidence type="ECO:0000256" key="1">
    <source>
        <dbReference type="SAM" id="MobiDB-lite"/>
    </source>
</evidence>
<dbReference type="AlphaFoldDB" id="A0A8X6QU05"/>
<name>A0A8X6QU05_NEPPI</name>
<organism evidence="2 3">
    <name type="scientific">Nephila pilipes</name>
    <name type="common">Giant wood spider</name>
    <name type="synonym">Nephila maculata</name>
    <dbReference type="NCBI Taxonomy" id="299642"/>
    <lineage>
        <taxon>Eukaryota</taxon>
        <taxon>Metazoa</taxon>
        <taxon>Ecdysozoa</taxon>
        <taxon>Arthropoda</taxon>
        <taxon>Chelicerata</taxon>
        <taxon>Arachnida</taxon>
        <taxon>Araneae</taxon>
        <taxon>Araneomorphae</taxon>
        <taxon>Entelegynae</taxon>
        <taxon>Araneoidea</taxon>
        <taxon>Nephilidae</taxon>
        <taxon>Nephila</taxon>
    </lineage>
</organism>
<protein>
    <submittedName>
        <fullName evidence="2">Uncharacterized protein</fullName>
    </submittedName>
</protein>
<feature type="compositionally biased region" description="Polar residues" evidence="1">
    <location>
        <begin position="31"/>
        <end position="45"/>
    </location>
</feature>
<sequence length="65" mass="6963">MRIPLPLASSAAYKIPHRGFAFRQLPYTRNAAPQQVSENHQNGSRSAPAGSTAHRKVAARLAAAP</sequence>
<keyword evidence="3" id="KW-1185">Reference proteome</keyword>
<accession>A0A8X6QU05</accession>
<feature type="region of interest" description="Disordered" evidence="1">
    <location>
        <begin position="31"/>
        <end position="65"/>
    </location>
</feature>